<evidence type="ECO:0000256" key="2">
    <source>
        <dbReference type="ARBA" id="ARBA00022786"/>
    </source>
</evidence>
<evidence type="ECO:0000259" key="5">
    <source>
        <dbReference type="PROSITE" id="PS50127"/>
    </source>
</evidence>
<dbReference type="GO" id="GO:0016740">
    <property type="term" value="F:transferase activity"/>
    <property type="evidence" value="ECO:0007669"/>
    <property type="project" value="UniProtKB-KW"/>
</dbReference>
<protein>
    <submittedName>
        <fullName evidence="6">Ubiquitin-conjugating enzyme E2</fullName>
    </submittedName>
</protein>
<accession>A0A146K2I3</accession>
<dbReference type="PROSITE" id="PS50127">
    <property type="entry name" value="UBC_2"/>
    <property type="match status" value="1"/>
</dbReference>
<dbReference type="GO" id="GO:0005524">
    <property type="term" value="F:ATP binding"/>
    <property type="evidence" value="ECO:0007669"/>
    <property type="project" value="UniProtKB-UniRule"/>
</dbReference>
<dbReference type="InterPro" id="IPR016135">
    <property type="entry name" value="UBQ-conjugating_enzyme/RWD"/>
</dbReference>
<dbReference type="Pfam" id="PF00179">
    <property type="entry name" value="UQ_con"/>
    <property type="match status" value="1"/>
</dbReference>
<sequence length="149" mass="17246">RKRVVYEYQNMENHELDGVYAVPYSEDSYDKWFGMILGPEGTPYQNGVFILSIEFGDYPASPPVIKFETDIYHPNVYTDGRICLSILKQTDWSPIINLHTVLTSIRSLLSDPNCDSPTNKDAAKIYIYDRHVFEMKVRQCVEQSLTQKL</sequence>
<evidence type="ECO:0000256" key="3">
    <source>
        <dbReference type="PROSITE-ProRule" id="PRU10133"/>
    </source>
</evidence>
<dbReference type="InterPro" id="IPR000608">
    <property type="entry name" value="UBC"/>
</dbReference>
<dbReference type="InterPro" id="IPR023313">
    <property type="entry name" value="UBQ-conjugating_AS"/>
</dbReference>
<reference evidence="6" key="1">
    <citation type="submission" date="2015-07" db="EMBL/GenBank/DDBJ databases">
        <title>Adaptation to a free-living lifestyle via gene acquisitions in the diplomonad Trepomonas sp. PC1.</title>
        <authorList>
            <person name="Xu F."/>
            <person name="Jerlstrom-Hultqvist J."/>
            <person name="Kolisko M."/>
            <person name="Simpson A.G.B."/>
            <person name="Roger A.J."/>
            <person name="Svard S.G."/>
            <person name="Andersson J.O."/>
        </authorList>
    </citation>
    <scope>NUCLEOTIDE SEQUENCE</scope>
    <source>
        <strain evidence="6">PC1</strain>
    </source>
</reference>
<dbReference type="SMART" id="SM00212">
    <property type="entry name" value="UBCc"/>
    <property type="match status" value="1"/>
</dbReference>
<feature type="non-terminal residue" evidence="6">
    <location>
        <position position="149"/>
    </location>
</feature>
<evidence type="ECO:0000313" key="6">
    <source>
        <dbReference type="EMBL" id="JAP91102.1"/>
    </source>
</evidence>
<name>A0A146K2I3_9EUKA</name>
<feature type="active site" description="Glycyl thioester intermediate" evidence="3">
    <location>
        <position position="83"/>
    </location>
</feature>
<keyword evidence="4" id="KW-0067">ATP-binding</keyword>
<keyword evidence="4" id="KW-0547">Nucleotide-binding</keyword>
<feature type="domain" description="UBC core" evidence="5">
    <location>
        <begin position="1"/>
        <end position="146"/>
    </location>
</feature>
<organism evidence="6">
    <name type="scientific">Trepomonas sp. PC1</name>
    <dbReference type="NCBI Taxonomy" id="1076344"/>
    <lineage>
        <taxon>Eukaryota</taxon>
        <taxon>Metamonada</taxon>
        <taxon>Diplomonadida</taxon>
        <taxon>Hexamitidae</taxon>
        <taxon>Hexamitinae</taxon>
        <taxon>Trepomonas</taxon>
    </lineage>
</organism>
<gene>
    <name evidence="6" type="ORF">TPC1_17374</name>
</gene>
<evidence type="ECO:0000256" key="4">
    <source>
        <dbReference type="RuleBase" id="RU362109"/>
    </source>
</evidence>
<dbReference type="SUPFAM" id="SSF54495">
    <property type="entry name" value="UBC-like"/>
    <property type="match status" value="1"/>
</dbReference>
<dbReference type="PROSITE" id="PS00183">
    <property type="entry name" value="UBC_1"/>
    <property type="match status" value="1"/>
</dbReference>
<dbReference type="InterPro" id="IPR050113">
    <property type="entry name" value="Ub_conjugating_enzyme"/>
</dbReference>
<feature type="non-terminal residue" evidence="6">
    <location>
        <position position="1"/>
    </location>
</feature>
<dbReference type="Gene3D" id="3.10.110.10">
    <property type="entry name" value="Ubiquitin Conjugating Enzyme"/>
    <property type="match status" value="1"/>
</dbReference>
<comment type="similarity">
    <text evidence="4">Belongs to the ubiquitin-conjugating enzyme family.</text>
</comment>
<dbReference type="PANTHER" id="PTHR24067">
    <property type="entry name" value="UBIQUITIN-CONJUGATING ENZYME E2"/>
    <property type="match status" value="1"/>
</dbReference>
<keyword evidence="1" id="KW-0808">Transferase</keyword>
<keyword evidence="2 4" id="KW-0833">Ubl conjugation pathway</keyword>
<dbReference type="AlphaFoldDB" id="A0A146K2I3"/>
<evidence type="ECO:0000256" key="1">
    <source>
        <dbReference type="ARBA" id="ARBA00022679"/>
    </source>
</evidence>
<dbReference type="EMBL" id="GDID01005504">
    <property type="protein sequence ID" value="JAP91102.1"/>
    <property type="molecule type" value="Transcribed_RNA"/>
</dbReference>
<proteinExistence type="inferred from homology"/>